<reference evidence="15 16" key="1">
    <citation type="journal article" date="2014" name="Syst. Appl. Microbiol.">
        <title>Evidence for the existence of two new members of the family Chlamydiaceae and proposal of Chlamydia avium sp. nov. and Chlamydia gallinacea sp. nov.</title>
        <authorList>
            <person name="Sachse K."/>
            <person name="Laroucau K."/>
            <person name="Riege K."/>
            <person name="Wehner S."/>
            <person name="Dilcher M."/>
            <person name="Creasy H.H."/>
            <person name="Weidmann M."/>
            <person name="Myers G."/>
            <person name="Vorimore F."/>
            <person name="Vicari N."/>
            <person name="Magnino S."/>
            <person name="Liebler-Tenorio E."/>
            <person name="Ruettger A."/>
            <person name="Bavoil P.M."/>
            <person name="Hufert F.T."/>
            <person name="Rossello-Mora R."/>
            <person name="Marz M."/>
        </authorList>
    </citation>
    <scope>NUCLEOTIDE SEQUENCE [LARGE SCALE GENOMIC DNA]</scope>
    <source>
        <strain evidence="15 16">10DC88</strain>
    </source>
</reference>
<keyword evidence="8 11" id="KW-0227">DNA damage</keyword>
<dbReference type="KEGG" id="cav:M832_07710"/>
<dbReference type="STRING" id="1229831.M832_07710"/>
<comment type="subcellular location">
    <subcellularLocation>
        <location evidence="3 11">Cytoplasm</location>
    </subcellularLocation>
</comment>
<sequence>MRIATKSLWEDTICYFQIIKRGQFMQNAFTINQLPVSWQEQLEDTWFQPYMHQLREFLLLEYSQTTIYPDKKNIFNALKSTPFDSVRVVILGQDPYPGQGQAHGLSFSVPTGVRLPPSLINIFHELHTDLGIKNTTGCLQAWADQGVLLLNTVLTVRAGAPFSHAGRGWECFTDVIIKKLIENRSHIIFVLWGNAARKKCDLLFHSSHKHAVLAAPHPSPLSAHRGFFGCSHFSKINYLLKKLNKPMINWKLP</sequence>
<dbReference type="NCBIfam" id="NF003589">
    <property type="entry name" value="PRK05254.1-2"/>
    <property type="match status" value="1"/>
</dbReference>
<evidence type="ECO:0000256" key="9">
    <source>
        <dbReference type="ARBA" id="ARBA00022801"/>
    </source>
</evidence>
<dbReference type="InterPro" id="IPR002043">
    <property type="entry name" value="UDG_fam1"/>
</dbReference>
<evidence type="ECO:0000256" key="2">
    <source>
        <dbReference type="ARBA" id="ARBA00002631"/>
    </source>
</evidence>
<dbReference type="Gene3D" id="3.40.470.10">
    <property type="entry name" value="Uracil-DNA glycosylase-like domain"/>
    <property type="match status" value="1"/>
</dbReference>
<feature type="domain" description="Uracil-DNA glycosylase-like" evidence="14">
    <location>
        <begin position="79"/>
        <end position="240"/>
    </location>
</feature>
<dbReference type="eggNOG" id="COG0692">
    <property type="taxonomic scope" value="Bacteria"/>
</dbReference>
<accession>W8JHG2</accession>
<keyword evidence="15" id="KW-0326">Glycosidase</keyword>
<dbReference type="HAMAP" id="MF_00148">
    <property type="entry name" value="UDG"/>
    <property type="match status" value="1"/>
</dbReference>
<evidence type="ECO:0000256" key="7">
    <source>
        <dbReference type="ARBA" id="ARBA00022490"/>
    </source>
</evidence>
<keyword evidence="7 11" id="KW-0963">Cytoplasm</keyword>
<dbReference type="NCBIfam" id="NF003591">
    <property type="entry name" value="PRK05254.1-4"/>
    <property type="match status" value="1"/>
</dbReference>
<proteinExistence type="inferred from homology"/>
<evidence type="ECO:0000256" key="5">
    <source>
        <dbReference type="ARBA" id="ARBA00012030"/>
    </source>
</evidence>
<organism evidence="15 16">
    <name type="scientific">Chlamydia avium 10DC88</name>
    <dbReference type="NCBI Taxonomy" id="1229831"/>
    <lineage>
        <taxon>Bacteria</taxon>
        <taxon>Pseudomonadati</taxon>
        <taxon>Chlamydiota</taxon>
        <taxon>Chlamydiia</taxon>
        <taxon>Chlamydiales</taxon>
        <taxon>Chlamydiaceae</taxon>
        <taxon>Chlamydia/Chlamydophila group</taxon>
        <taxon>Chlamydia</taxon>
    </lineage>
</organism>
<keyword evidence="10 11" id="KW-0234">DNA repair</keyword>
<evidence type="ECO:0000256" key="13">
    <source>
        <dbReference type="RuleBase" id="RU003780"/>
    </source>
</evidence>
<dbReference type="Pfam" id="PF03167">
    <property type="entry name" value="UDG"/>
    <property type="match status" value="1"/>
</dbReference>
<comment type="similarity">
    <text evidence="4 11 13">Belongs to the uracil-DNA glycosylase (UDG) superfamily. UNG family.</text>
</comment>
<dbReference type="InterPro" id="IPR036895">
    <property type="entry name" value="Uracil-DNA_glycosylase-like_sf"/>
</dbReference>
<keyword evidence="9 11" id="KW-0378">Hydrolase</keyword>
<feature type="active site" description="Proton acceptor" evidence="11 12">
    <location>
        <position position="94"/>
    </location>
</feature>
<dbReference type="GO" id="GO:0097510">
    <property type="term" value="P:base-excision repair, AP site formation via deaminated base removal"/>
    <property type="evidence" value="ECO:0007669"/>
    <property type="project" value="TreeGrafter"/>
</dbReference>
<comment type="catalytic activity">
    <reaction evidence="1 11 13">
        <text>Hydrolyzes single-stranded DNA or mismatched double-stranded DNA and polynucleotides, releasing free uracil.</text>
        <dbReference type="EC" id="3.2.2.27"/>
    </reaction>
</comment>
<dbReference type="SMART" id="SM00987">
    <property type="entry name" value="UreE_C"/>
    <property type="match status" value="1"/>
</dbReference>
<dbReference type="CDD" id="cd10027">
    <property type="entry name" value="UDG-F1-like"/>
    <property type="match status" value="1"/>
</dbReference>
<evidence type="ECO:0000256" key="4">
    <source>
        <dbReference type="ARBA" id="ARBA00008184"/>
    </source>
</evidence>
<evidence type="ECO:0000256" key="6">
    <source>
        <dbReference type="ARBA" id="ARBA00018429"/>
    </source>
</evidence>
<evidence type="ECO:0000256" key="11">
    <source>
        <dbReference type="HAMAP-Rule" id="MF_00148"/>
    </source>
</evidence>
<dbReference type="PANTHER" id="PTHR11264">
    <property type="entry name" value="URACIL-DNA GLYCOSYLASE"/>
    <property type="match status" value="1"/>
</dbReference>
<evidence type="ECO:0000256" key="1">
    <source>
        <dbReference type="ARBA" id="ARBA00001400"/>
    </source>
</evidence>
<dbReference type="NCBIfam" id="NF003588">
    <property type="entry name" value="PRK05254.1-1"/>
    <property type="match status" value="1"/>
</dbReference>
<dbReference type="FunFam" id="3.40.470.10:FF:000008">
    <property type="entry name" value="Uracil-DNA glycosylase"/>
    <property type="match status" value="1"/>
</dbReference>
<comment type="function">
    <text evidence="2 11 13">Excises uracil residues from the DNA which can arise as a result of misincorporation of dUMP residues by DNA polymerase or due to deamination of cytosine.</text>
</comment>
<dbReference type="AlphaFoldDB" id="W8JHG2"/>
<evidence type="ECO:0000259" key="14">
    <source>
        <dbReference type="SMART" id="SM00986"/>
    </source>
</evidence>
<dbReference type="PROSITE" id="PS00130">
    <property type="entry name" value="U_DNA_GLYCOSYLASE"/>
    <property type="match status" value="1"/>
</dbReference>
<gene>
    <name evidence="11 15" type="primary">ung</name>
    <name evidence="15" type="ORF">M832_07710</name>
</gene>
<dbReference type="GO" id="GO:0005737">
    <property type="term" value="C:cytoplasm"/>
    <property type="evidence" value="ECO:0007669"/>
    <property type="project" value="UniProtKB-SubCell"/>
</dbReference>
<dbReference type="HOGENOM" id="CLU_032162_3_0_0"/>
<evidence type="ECO:0000313" key="16">
    <source>
        <dbReference type="Proteomes" id="UP000019433"/>
    </source>
</evidence>
<name>W8JHG2_9CHLA</name>
<dbReference type="PANTHER" id="PTHR11264:SF0">
    <property type="entry name" value="URACIL-DNA GLYCOSYLASE"/>
    <property type="match status" value="1"/>
</dbReference>
<evidence type="ECO:0000313" key="15">
    <source>
        <dbReference type="EMBL" id="AHK63620.1"/>
    </source>
</evidence>
<evidence type="ECO:0000256" key="10">
    <source>
        <dbReference type="ARBA" id="ARBA00023204"/>
    </source>
</evidence>
<protein>
    <recommendedName>
        <fullName evidence="6 11">Uracil-DNA glycosylase</fullName>
        <shortName evidence="11">UDG</shortName>
        <ecNumber evidence="5 11">3.2.2.27</ecNumber>
    </recommendedName>
</protein>
<dbReference type="NCBIfam" id="NF003592">
    <property type="entry name" value="PRK05254.1-5"/>
    <property type="match status" value="1"/>
</dbReference>
<dbReference type="InterPro" id="IPR018085">
    <property type="entry name" value="Ura-DNA_Glyclase_AS"/>
</dbReference>
<dbReference type="GO" id="GO:0004844">
    <property type="term" value="F:uracil DNA N-glycosylase activity"/>
    <property type="evidence" value="ECO:0007669"/>
    <property type="project" value="UniProtKB-UniRule"/>
</dbReference>
<dbReference type="EC" id="3.2.2.27" evidence="5 11"/>
<dbReference type="Proteomes" id="UP000019433">
    <property type="component" value="Chromosome"/>
</dbReference>
<dbReference type="EMBL" id="CP006571">
    <property type="protein sequence ID" value="AHK63620.1"/>
    <property type="molecule type" value="Genomic_DNA"/>
</dbReference>
<dbReference type="SUPFAM" id="SSF52141">
    <property type="entry name" value="Uracil-DNA glycosylase-like"/>
    <property type="match status" value="1"/>
</dbReference>
<dbReference type="PATRIC" id="fig|1229831.3.peg.770"/>
<dbReference type="NCBIfam" id="TIGR00628">
    <property type="entry name" value="ung"/>
    <property type="match status" value="1"/>
</dbReference>
<dbReference type="SMART" id="SM00986">
    <property type="entry name" value="UDG"/>
    <property type="match status" value="1"/>
</dbReference>
<evidence type="ECO:0000256" key="3">
    <source>
        <dbReference type="ARBA" id="ARBA00004496"/>
    </source>
</evidence>
<evidence type="ECO:0000256" key="12">
    <source>
        <dbReference type="PROSITE-ProRule" id="PRU10072"/>
    </source>
</evidence>
<dbReference type="InterPro" id="IPR005122">
    <property type="entry name" value="Uracil-DNA_glycosylase-like"/>
</dbReference>
<evidence type="ECO:0000256" key="8">
    <source>
        <dbReference type="ARBA" id="ARBA00022763"/>
    </source>
</evidence>